<evidence type="ECO:0000256" key="1">
    <source>
        <dbReference type="PROSITE-ProRule" id="PRU00339"/>
    </source>
</evidence>
<dbReference type="PANTHER" id="PTHR10098:SF108">
    <property type="entry name" value="TETRATRICOPEPTIDE REPEAT PROTEIN 28"/>
    <property type="match status" value="1"/>
</dbReference>
<dbReference type="Gene3D" id="1.25.40.10">
    <property type="entry name" value="Tetratricopeptide repeat domain"/>
    <property type="match status" value="2"/>
</dbReference>
<dbReference type="PANTHER" id="PTHR10098">
    <property type="entry name" value="RAPSYN-RELATED"/>
    <property type="match status" value="1"/>
</dbReference>
<name>A0AAU8LUJ3_9BACT</name>
<dbReference type="AlphaFoldDB" id="A0AAU8LUJ3"/>
<sequence length="501" mass="56351">MAVYSPAMTFFKRDRKMDNHFESKGGEQNIAQGENPIGKQVNNYGVPPETLISYAEEFGVTKSALTSFFKILEQEQVPAWELDSKLREIAMRHKELLERFNTISSDDPEVRNLKAQAKDAIEDGRFSEAEDLLAQARERDREAIARMKAAIEEQQAALEKRQLSEAESCVDQAKLQRLQYHHAKSADYLQVAAAALPEGRKWERAEYLGEAGVELYRVSCYVDALNLYKQSISLYRDIGDRKNEGLSLNNIGLIYKVQGDHRNALKFLEQSLSIAQELGDKTGEGATLNNISNIYQAKGDYAKALTCLKQALSLLKDAGNKEGEGWSLNNIGEIYRQQRNYPAALPYYEQSLAIRQAIKDKRGESATLNNISLVYIDQGKLNTAFEYLKQSLMISQDIGDRRQEGATLHSIGLAYRNKEENIAALKHYEQSLTIKKEIGDKAGEVDTYWNIGDTYGSQGELAKAEPYFSRAVELMEQLEAPDLENARKVLEAVRAALRGPA</sequence>
<evidence type="ECO:0000313" key="3">
    <source>
        <dbReference type="EMBL" id="XCN72921.1"/>
    </source>
</evidence>
<dbReference type="InterPro" id="IPR011990">
    <property type="entry name" value="TPR-like_helical_dom_sf"/>
</dbReference>
<keyword evidence="2" id="KW-0175">Coiled coil</keyword>
<protein>
    <submittedName>
        <fullName evidence="3">Tetratricopeptide repeat protein</fullName>
    </submittedName>
</protein>
<dbReference type="InterPro" id="IPR019734">
    <property type="entry name" value="TPR_rpt"/>
</dbReference>
<feature type="repeat" description="TPR" evidence="1">
    <location>
        <begin position="445"/>
        <end position="478"/>
    </location>
</feature>
<reference evidence="3" key="2">
    <citation type="submission" date="2024-06" db="EMBL/GenBank/DDBJ databases">
        <authorList>
            <person name="Plum-Jensen L.E."/>
            <person name="Schramm A."/>
            <person name="Marshall I.P.G."/>
        </authorList>
    </citation>
    <scope>NUCLEOTIDE SEQUENCE</scope>
    <source>
        <strain evidence="3">Rat1</strain>
    </source>
</reference>
<evidence type="ECO:0000256" key="2">
    <source>
        <dbReference type="SAM" id="Coils"/>
    </source>
</evidence>
<gene>
    <name evidence="3" type="ORF">Q3M24_22005</name>
</gene>
<dbReference type="PROSITE" id="PS50005">
    <property type="entry name" value="TPR"/>
    <property type="match status" value="2"/>
</dbReference>
<dbReference type="KEGG" id="eaj:Q3M24_22005"/>
<proteinExistence type="predicted"/>
<organism evidence="3">
    <name type="scientific">Candidatus Electrothrix aestuarii</name>
    <dbReference type="NCBI Taxonomy" id="3062594"/>
    <lineage>
        <taxon>Bacteria</taxon>
        <taxon>Pseudomonadati</taxon>
        <taxon>Thermodesulfobacteriota</taxon>
        <taxon>Desulfobulbia</taxon>
        <taxon>Desulfobulbales</taxon>
        <taxon>Desulfobulbaceae</taxon>
        <taxon>Candidatus Electrothrix</taxon>
    </lineage>
</organism>
<keyword evidence="1" id="KW-0802">TPR repeat</keyword>
<dbReference type="SMART" id="SM00028">
    <property type="entry name" value="TPR"/>
    <property type="match status" value="7"/>
</dbReference>
<accession>A0AAU8LUJ3</accession>
<dbReference type="EMBL" id="CP159373">
    <property type="protein sequence ID" value="XCN72921.1"/>
    <property type="molecule type" value="Genomic_DNA"/>
</dbReference>
<reference evidence="3" key="1">
    <citation type="journal article" date="2024" name="Syst. Appl. Microbiol.">
        <title>First single-strain enrichments of Electrothrix cable bacteria, description of E. aestuarii sp. nov. and E. rattekaaiensis sp. nov., and proposal of a cable bacteria taxonomy following the rules of the SeqCode.</title>
        <authorList>
            <person name="Plum-Jensen L.E."/>
            <person name="Schramm A."/>
            <person name="Marshall I.P.G."/>
        </authorList>
    </citation>
    <scope>NUCLEOTIDE SEQUENCE</scope>
    <source>
        <strain evidence="3">Rat1</strain>
    </source>
</reference>
<feature type="repeat" description="TPR" evidence="1">
    <location>
        <begin position="285"/>
        <end position="318"/>
    </location>
</feature>
<dbReference type="Pfam" id="PF13424">
    <property type="entry name" value="TPR_12"/>
    <property type="match status" value="3"/>
</dbReference>
<dbReference type="Pfam" id="PF13374">
    <property type="entry name" value="TPR_10"/>
    <property type="match status" value="1"/>
</dbReference>
<dbReference type="SUPFAM" id="SSF48452">
    <property type="entry name" value="TPR-like"/>
    <property type="match status" value="2"/>
</dbReference>
<feature type="coiled-coil region" evidence="2">
    <location>
        <begin position="133"/>
        <end position="161"/>
    </location>
</feature>